<evidence type="ECO:0000256" key="2">
    <source>
        <dbReference type="ARBA" id="ARBA00022679"/>
    </source>
</evidence>
<keyword evidence="2" id="KW-0808">Transferase</keyword>
<evidence type="ECO:0000259" key="3">
    <source>
        <dbReference type="Pfam" id="PF12464"/>
    </source>
</evidence>
<dbReference type="EMBL" id="JBGORW010000012">
    <property type="protein sequence ID" value="MFA3800305.1"/>
    <property type="molecule type" value="Genomic_DNA"/>
</dbReference>
<feature type="domain" description="Maltose/galactoside acetyltransferase" evidence="3">
    <location>
        <begin position="1"/>
        <end position="42"/>
    </location>
</feature>
<dbReference type="Pfam" id="PF12464">
    <property type="entry name" value="Mac"/>
    <property type="match status" value="1"/>
</dbReference>
<name>A0ABV4S8Y2_9FUSO</name>
<dbReference type="Proteomes" id="UP001571581">
    <property type="component" value="Unassembled WGS sequence"/>
</dbReference>
<keyword evidence="5" id="KW-1185">Reference proteome</keyword>
<comment type="caution">
    <text evidence="4">The sequence shown here is derived from an EMBL/GenBank/DDBJ whole genome shotgun (WGS) entry which is preliminary data.</text>
</comment>
<gene>
    <name evidence="4" type="ORF">ACEG17_08925</name>
</gene>
<reference evidence="4 5" key="1">
    <citation type="submission" date="2024-07" db="EMBL/GenBank/DDBJ databases">
        <authorList>
            <person name="Li X.-J."/>
            <person name="Wang X."/>
        </authorList>
    </citation>
    <scope>NUCLEOTIDE SEQUENCE [LARGE SCALE GENOMIC DNA]</scope>
    <source>
        <strain evidence="4 5">DSM 23441</strain>
    </source>
</reference>
<dbReference type="InterPro" id="IPR024688">
    <property type="entry name" value="Mac_dom"/>
</dbReference>
<evidence type="ECO:0000313" key="4">
    <source>
        <dbReference type="EMBL" id="MFA3800305.1"/>
    </source>
</evidence>
<evidence type="ECO:0000256" key="1">
    <source>
        <dbReference type="ARBA" id="ARBA00007274"/>
    </source>
</evidence>
<dbReference type="RefSeq" id="WP_372583438.1">
    <property type="nucleotide sequence ID" value="NZ_JBGORW010000012.1"/>
</dbReference>
<protein>
    <submittedName>
        <fullName evidence="4">Maltose acetyltransferase domain-containing protein</fullName>
    </submittedName>
</protein>
<evidence type="ECO:0000313" key="5">
    <source>
        <dbReference type="Proteomes" id="UP001571581"/>
    </source>
</evidence>
<sequence length="42" mass="5188">MIYDANYYKELLKERMKAKELCHEYNYSLKSSEIEKQNEILK</sequence>
<proteinExistence type="inferred from homology"/>
<organism evidence="4 5">
    <name type="scientific">Leptotrichia hongkongensis</name>
    <dbReference type="NCBI Taxonomy" id="554406"/>
    <lineage>
        <taxon>Bacteria</taxon>
        <taxon>Fusobacteriati</taxon>
        <taxon>Fusobacteriota</taxon>
        <taxon>Fusobacteriia</taxon>
        <taxon>Fusobacteriales</taxon>
        <taxon>Leptotrichiaceae</taxon>
        <taxon>Leptotrichia</taxon>
    </lineage>
</organism>
<comment type="similarity">
    <text evidence="1">Belongs to the transferase hexapeptide repeat family.</text>
</comment>
<accession>A0ABV4S8Y2</accession>